<proteinExistence type="predicted"/>
<protein>
    <submittedName>
        <fullName evidence="1">Uncharacterized protein</fullName>
    </submittedName>
</protein>
<reference evidence="1" key="1">
    <citation type="journal article" date="2014" name="Front. Microbiol.">
        <title>High frequency of phylogenetically diverse reductive dehalogenase-homologous genes in deep subseafloor sedimentary metagenomes.</title>
        <authorList>
            <person name="Kawai M."/>
            <person name="Futagami T."/>
            <person name="Toyoda A."/>
            <person name="Takaki Y."/>
            <person name="Nishi S."/>
            <person name="Hori S."/>
            <person name="Arai W."/>
            <person name="Tsubouchi T."/>
            <person name="Morono Y."/>
            <person name="Uchiyama I."/>
            <person name="Ito T."/>
            <person name="Fujiyama A."/>
            <person name="Inagaki F."/>
            <person name="Takami H."/>
        </authorList>
    </citation>
    <scope>NUCLEOTIDE SEQUENCE</scope>
    <source>
        <strain evidence="1">Expedition CK06-06</strain>
    </source>
</reference>
<evidence type="ECO:0000313" key="1">
    <source>
        <dbReference type="EMBL" id="GAH26769.1"/>
    </source>
</evidence>
<organism evidence="1">
    <name type="scientific">marine sediment metagenome</name>
    <dbReference type="NCBI Taxonomy" id="412755"/>
    <lineage>
        <taxon>unclassified sequences</taxon>
        <taxon>metagenomes</taxon>
        <taxon>ecological metagenomes</taxon>
    </lineage>
</organism>
<feature type="non-terminal residue" evidence="1">
    <location>
        <position position="1"/>
    </location>
</feature>
<comment type="caution">
    <text evidence="1">The sequence shown here is derived from an EMBL/GenBank/DDBJ whole genome shotgun (WGS) entry which is preliminary data.</text>
</comment>
<dbReference type="EMBL" id="BARU01003727">
    <property type="protein sequence ID" value="GAH26769.1"/>
    <property type="molecule type" value="Genomic_DNA"/>
</dbReference>
<accession>X1FBI1</accession>
<sequence length="64" mass="7659">EIMDTGGKMFEWIKKNSIHINQAKFMSKEELFNKYIIGEFRYDPSKSEYSEEYKKIQNIAMKGD</sequence>
<dbReference type="AlphaFoldDB" id="X1FBI1"/>
<name>X1FBI1_9ZZZZ</name>
<gene>
    <name evidence="1" type="ORF">S03H2_07888</name>
</gene>